<evidence type="ECO:0000256" key="15">
    <source>
        <dbReference type="ARBA" id="ARBA00080938"/>
    </source>
</evidence>
<evidence type="ECO:0000256" key="10">
    <source>
        <dbReference type="ARBA" id="ARBA00023136"/>
    </source>
</evidence>
<evidence type="ECO:0000259" key="19">
    <source>
        <dbReference type="PROSITE" id="PS50835"/>
    </source>
</evidence>
<dbReference type="GO" id="GO:0001817">
    <property type="term" value="P:regulation of cytokine production"/>
    <property type="evidence" value="ECO:0007669"/>
    <property type="project" value="TreeGrafter"/>
</dbReference>
<evidence type="ECO:0000256" key="7">
    <source>
        <dbReference type="ARBA" id="ARBA00022936"/>
    </source>
</evidence>
<dbReference type="InterPro" id="IPR036179">
    <property type="entry name" value="Ig-like_dom_sf"/>
</dbReference>
<evidence type="ECO:0000313" key="20">
    <source>
        <dbReference type="Proteomes" id="UP000504623"/>
    </source>
</evidence>
<evidence type="ECO:0000256" key="16">
    <source>
        <dbReference type="ARBA" id="ARBA00081259"/>
    </source>
</evidence>
<dbReference type="AlphaFoldDB" id="A0A9B0X3E8"/>
<keyword evidence="9" id="KW-1064">Adaptive immunity</keyword>
<organism evidence="20 21">
    <name type="scientific">Chrysochloris asiatica</name>
    <name type="common">Cape golden mole</name>
    <dbReference type="NCBI Taxonomy" id="185453"/>
    <lineage>
        <taxon>Eukaryota</taxon>
        <taxon>Metazoa</taxon>
        <taxon>Chordata</taxon>
        <taxon>Craniata</taxon>
        <taxon>Vertebrata</taxon>
        <taxon>Euteleostomi</taxon>
        <taxon>Mammalia</taxon>
        <taxon>Eutheria</taxon>
        <taxon>Afrotheria</taxon>
        <taxon>Chrysochloridae</taxon>
        <taxon>Chrysochlorinae</taxon>
        <taxon>Chrysochloris</taxon>
    </lineage>
</organism>
<dbReference type="InterPro" id="IPR053896">
    <property type="entry name" value="BTN3A2-like_Ig-C"/>
</dbReference>
<dbReference type="SUPFAM" id="SSF48726">
    <property type="entry name" value="Immunoglobulin"/>
    <property type="match status" value="2"/>
</dbReference>
<dbReference type="Gene3D" id="2.60.40.10">
    <property type="entry name" value="Immunoglobulins"/>
    <property type="match status" value="2"/>
</dbReference>
<dbReference type="GO" id="GO:0002250">
    <property type="term" value="P:adaptive immune response"/>
    <property type="evidence" value="ECO:0007669"/>
    <property type="project" value="UniProtKB-KW"/>
</dbReference>
<keyword evidence="5 18" id="KW-0732">Signal</keyword>
<proteinExistence type="inferred from homology"/>
<evidence type="ECO:0000256" key="5">
    <source>
        <dbReference type="ARBA" id="ARBA00022729"/>
    </source>
</evidence>
<feature type="domain" description="Ig-like" evidence="19">
    <location>
        <begin position="138"/>
        <end position="227"/>
    </location>
</feature>
<dbReference type="InterPro" id="IPR013783">
    <property type="entry name" value="Ig-like_fold"/>
</dbReference>
<keyword evidence="10" id="KW-0472">Membrane</keyword>
<dbReference type="OrthoDB" id="10055806at2759"/>
<evidence type="ECO:0000313" key="21">
    <source>
        <dbReference type="RefSeq" id="XP_006876870.1"/>
    </source>
</evidence>
<comment type="subcellular location">
    <subcellularLocation>
        <location evidence="1">Cell membrane</location>
        <topology evidence="1">Single-pass type I membrane protein</topology>
    </subcellularLocation>
</comment>
<dbReference type="GO" id="GO:0050852">
    <property type="term" value="P:T cell receptor signaling pathway"/>
    <property type="evidence" value="ECO:0007669"/>
    <property type="project" value="TreeGrafter"/>
</dbReference>
<keyword evidence="11" id="KW-1015">Disulfide bond</keyword>
<feature type="chain" id="PRO_5039259084" description="ICOS ligand" evidence="18">
    <location>
        <begin position="16"/>
        <end position="279"/>
    </location>
</feature>
<evidence type="ECO:0000256" key="6">
    <source>
        <dbReference type="ARBA" id="ARBA00022859"/>
    </source>
</evidence>
<dbReference type="Pfam" id="PF07686">
    <property type="entry name" value="V-set"/>
    <property type="match status" value="1"/>
</dbReference>
<evidence type="ECO:0000256" key="8">
    <source>
        <dbReference type="ARBA" id="ARBA00022989"/>
    </source>
</evidence>
<dbReference type="PANTHER" id="PTHR24100">
    <property type="entry name" value="BUTYROPHILIN"/>
    <property type="match status" value="1"/>
</dbReference>
<dbReference type="InterPro" id="IPR050504">
    <property type="entry name" value="IgSF_BTN/MOG"/>
</dbReference>
<dbReference type="PROSITE" id="PS50835">
    <property type="entry name" value="IG_LIKE"/>
    <property type="match status" value="1"/>
</dbReference>
<name>A0A9B0X3E8_CHRAS</name>
<protein>
    <recommendedName>
        <fullName evidence="14">ICOS ligand</fullName>
    </recommendedName>
    <alternativeName>
        <fullName evidence="16">B7 homolog 2</fullName>
    </alternativeName>
    <alternativeName>
        <fullName evidence="15">B7-like protein Gl50</fullName>
    </alternativeName>
    <alternativeName>
        <fullName evidence="17">B7-related protein 1</fullName>
    </alternativeName>
</protein>
<keyword evidence="3" id="KW-1003">Cell membrane</keyword>
<evidence type="ECO:0000256" key="14">
    <source>
        <dbReference type="ARBA" id="ARBA00068217"/>
    </source>
</evidence>
<comment type="similarity">
    <text evidence="2">Belongs to the immunoglobulin superfamily. BTN/MOG family.</text>
</comment>
<evidence type="ECO:0000256" key="1">
    <source>
        <dbReference type="ARBA" id="ARBA00004251"/>
    </source>
</evidence>
<evidence type="ECO:0000256" key="17">
    <source>
        <dbReference type="ARBA" id="ARBA00082272"/>
    </source>
</evidence>
<dbReference type="CTD" id="23308"/>
<dbReference type="Pfam" id="PF22705">
    <property type="entry name" value="C2-set_3"/>
    <property type="match status" value="1"/>
</dbReference>
<dbReference type="Proteomes" id="UP000504623">
    <property type="component" value="Unplaced"/>
</dbReference>
<dbReference type="SMART" id="SM00409">
    <property type="entry name" value="IG"/>
    <property type="match status" value="1"/>
</dbReference>
<dbReference type="GO" id="GO:0009897">
    <property type="term" value="C:external side of plasma membrane"/>
    <property type="evidence" value="ECO:0007669"/>
    <property type="project" value="TreeGrafter"/>
</dbReference>
<dbReference type="GO" id="GO:0042104">
    <property type="term" value="P:positive regulation of activated T cell proliferation"/>
    <property type="evidence" value="ECO:0007669"/>
    <property type="project" value="UniProtKB-ARBA"/>
</dbReference>
<evidence type="ECO:0000256" key="2">
    <source>
        <dbReference type="ARBA" id="ARBA00007591"/>
    </source>
</evidence>
<accession>A0A9B0X3E8</accession>
<dbReference type="InterPro" id="IPR007110">
    <property type="entry name" value="Ig-like_dom"/>
</dbReference>
<keyword evidence="20" id="KW-1185">Reference proteome</keyword>
<dbReference type="InterPro" id="IPR003599">
    <property type="entry name" value="Ig_sub"/>
</dbReference>
<dbReference type="GO" id="GO:0005102">
    <property type="term" value="F:signaling receptor binding"/>
    <property type="evidence" value="ECO:0007669"/>
    <property type="project" value="TreeGrafter"/>
</dbReference>
<dbReference type="FunFam" id="2.60.40.10:FF:000996">
    <property type="entry name" value="ICOS ligand isoform X2"/>
    <property type="match status" value="1"/>
</dbReference>
<keyword evidence="4" id="KW-0812">Transmembrane</keyword>
<evidence type="ECO:0000256" key="18">
    <source>
        <dbReference type="SAM" id="SignalP"/>
    </source>
</evidence>
<reference evidence="21" key="1">
    <citation type="submission" date="2025-08" db="UniProtKB">
        <authorList>
            <consortium name="RefSeq"/>
        </authorList>
    </citation>
    <scope>IDENTIFICATION</scope>
    <source>
        <tissue evidence="21">Spleen</tissue>
    </source>
</reference>
<keyword evidence="7" id="KW-0075">B-cell activation</keyword>
<evidence type="ECO:0000256" key="3">
    <source>
        <dbReference type="ARBA" id="ARBA00022475"/>
    </source>
</evidence>
<evidence type="ECO:0000256" key="12">
    <source>
        <dbReference type="ARBA" id="ARBA00023180"/>
    </source>
</evidence>
<dbReference type="GO" id="GO:0042113">
    <property type="term" value="P:B cell activation"/>
    <property type="evidence" value="ECO:0007669"/>
    <property type="project" value="UniProtKB-KW"/>
</dbReference>
<sequence>MALGLVLVLFRSLCADIQERKVQGVVGGSVELSCIYPEGSNFDLNDFYVYWQTSMPKTVVTYYLPGNTSQDYQDSHYQHRAQLSLDSMKQGDFSLHLHNITPKDEQTFHCLVLRKSLSLKEVLQVVVTLHVAANYSMPVVSTPTHPNLNQLVTFKCTSTNGYPSPRVYWINQTDNSLLDTALQNSTVVLNERGLYDVVSTLRVPWTPNMNVQCCIENVLLHQNLTVSSQIGAQSVSPELELTESQVDRELIQGWCYTNGLSMLMVIGGLYSSDPRMDQN</sequence>
<evidence type="ECO:0000256" key="9">
    <source>
        <dbReference type="ARBA" id="ARBA00023130"/>
    </source>
</evidence>
<dbReference type="GeneID" id="102835184"/>
<feature type="signal peptide" evidence="18">
    <location>
        <begin position="1"/>
        <end position="15"/>
    </location>
</feature>
<keyword evidence="8" id="KW-1133">Transmembrane helix</keyword>
<keyword evidence="6" id="KW-0391">Immunity</keyword>
<dbReference type="RefSeq" id="XP_006876870.1">
    <property type="nucleotide sequence ID" value="XM_006876808.1"/>
</dbReference>
<dbReference type="SMART" id="SM00406">
    <property type="entry name" value="IGv"/>
    <property type="match status" value="1"/>
</dbReference>
<dbReference type="InterPro" id="IPR013106">
    <property type="entry name" value="Ig_V-set"/>
</dbReference>
<gene>
    <name evidence="21" type="primary">ICOSLG</name>
</gene>
<keyword evidence="13" id="KW-0393">Immunoglobulin domain</keyword>
<dbReference type="PANTHER" id="PTHR24100:SF151">
    <property type="entry name" value="ICOS LIGAND"/>
    <property type="match status" value="1"/>
</dbReference>
<evidence type="ECO:0000256" key="13">
    <source>
        <dbReference type="ARBA" id="ARBA00023319"/>
    </source>
</evidence>
<evidence type="ECO:0000256" key="4">
    <source>
        <dbReference type="ARBA" id="ARBA00022692"/>
    </source>
</evidence>
<evidence type="ECO:0000256" key="11">
    <source>
        <dbReference type="ARBA" id="ARBA00023157"/>
    </source>
</evidence>
<keyword evidence="12" id="KW-0325">Glycoprotein</keyword>